<dbReference type="SUPFAM" id="SSF102215">
    <property type="entry name" value="Creatininase"/>
    <property type="match status" value="1"/>
</dbReference>
<organism evidence="6">
    <name type="scientific">Moorella thermoacetica Y72</name>
    <dbReference type="NCBI Taxonomy" id="1325331"/>
    <lineage>
        <taxon>Bacteria</taxon>
        <taxon>Bacillati</taxon>
        <taxon>Bacillota</taxon>
        <taxon>Clostridia</taxon>
        <taxon>Neomoorellales</taxon>
        <taxon>Neomoorellaceae</taxon>
        <taxon>Neomoorella</taxon>
    </lineage>
</organism>
<evidence type="ECO:0000256" key="2">
    <source>
        <dbReference type="ARBA" id="ARBA00022723"/>
    </source>
</evidence>
<dbReference type="PANTHER" id="PTHR35005">
    <property type="entry name" value="3-DEHYDRO-SCYLLO-INOSOSE HYDROLASE"/>
    <property type="match status" value="1"/>
</dbReference>
<evidence type="ECO:0000256" key="3">
    <source>
        <dbReference type="ARBA" id="ARBA00022801"/>
    </source>
</evidence>
<evidence type="ECO:0000256" key="5">
    <source>
        <dbReference type="ARBA" id="ARBA00024029"/>
    </source>
</evidence>
<comment type="cofactor">
    <cofactor evidence="1">
        <name>Zn(2+)</name>
        <dbReference type="ChEBI" id="CHEBI:29105"/>
    </cofactor>
</comment>
<dbReference type="NCBIfam" id="NF041098">
    <property type="entry name" value="diketo_inos_hlase_IolN"/>
    <property type="match status" value="1"/>
</dbReference>
<dbReference type="GO" id="GO:0016811">
    <property type="term" value="F:hydrolase activity, acting on carbon-nitrogen (but not peptide) bonds, in linear amides"/>
    <property type="evidence" value="ECO:0007669"/>
    <property type="project" value="TreeGrafter"/>
</dbReference>
<evidence type="ECO:0000256" key="1">
    <source>
        <dbReference type="ARBA" id="ARBA00001947"/>
    </source>
</evidence>
<comment type="similarity">
    <text evidence="5">Belongs to the creatininase superfamily.</text>
</comment>
<name>A0A0S6UH30_NEOTH</name>
<dbReference type="InterPro" id="IPR024087">
    <property type="entry name" value="Creatininase-like_sf"/>
</dbReference>
<dbReference type="PANTHER" id="PTHR35005:SF1">
    <property type="entry name" value="2-AMINO-5-FORMYLAMINO-6-RIBOSYLAMINOPYRIMIDIN-4(3H)-ONE 5'-MONOPHOSPHATE DEFORMYLASE"/>
    <property type="match status" value="1"/>
</dbReference>
<dbReference type="Pfam" id="PF02633">
    <property type="entry name" value="Creatininase"/>
    <property type="match status" value="1"/>
</dbReference>
<keyword evidence="2" id="KW-0479">Metal-binding</keyword>
<dbReference type="Gene3D" id="3.40.50.10310">
    <property type="entry name" value="Creatininase"/>
    <property type="match status" value="1"/>
</dbReference>
<sequence>MFLCNKYLNKSKGACDMNQNICKGWLLTDHPAIIFEDNEVGRLKKQIWEASEEEIDAILKEYDIPSEPELGKPGTYIQNTPRVKVIEKRKKNDIVFVPIGCTENHGLHANSGLDTFMVTQILEGIRRYTAKQGREVSLAFPPLNYGGHPYHHLGMPGTVIMPKEVVEETVIYTMLGLWNDGFRKIILVNNHGHLWMLESAIQEFMKRFQLPGIFQVIDWHRAVREFFFPVDREDSLKTDFIHADESETSVALLLFPGMIDMSVVQDAQGESFLPPGHFDTSVDPYRRPHRWSEGEGHAAIERAATPQGVVGKPSLASARKAKRPIAAILKYLTLLHDHILEAFPPGTVPPVEKVTLRTEEEMRPFLKEPLSEGWKSAYELPLIGPFYKL</sequence>
<accession>A0A0S6UH30</accession>
<reference evidence="6" key="1">
    <citation type="journal article" date="2014" name="Gene">
        <title>Genome-guided analysis of transformation efficiency and carbon dioxide assimilation by Moorella thermoacetica Y72.</title>
        <authorList>
            <person name="Tsukahara K."/>
            <person name="Kita A."/>
            <person name="Nakashimada Y."/>
            <person name="Hoshino T."/>
            <person name="Murakami K."/>
        </authorList>
    </citation>
    <scope>NUCLEOTIDE SEQUENCE [LARGE SCALE GENOMIC DNA]</scope>
    <source>
        <strain evidence="6">Y72</strain>
    </source>
</reference>
<gene>
    <name evidence="6" type="ORF">MTY_2661</name>
</gene>
<dbReference type="InterPro" id="IPR049842">
    <property type="entry name" value="Diketo_inos_hlase_IolN"/>
</dbReference>
<evidence type="ECO:0000256" key="4">
    <source>
        <dbReference type="ARBA" id="ARBA00022833"/>
    </source>
</evidence>
<dbReference type="GO" id="GO:0046872">
    <property type="term" value="F:metal ion binding"/>
    <property type="evidence" value="ECO:0007669"/>
    <property type="project" value="UniProtKB-KW"/>
</dbReference>
<proteinExistence type="inferred from homology"/>
<keyword evidence="3" id="KW-0378">Hydrolase</keyword>
<keyword evidence="4" id="KW-0862">Zinc</keyword>
<dbReference type="GO" id="GO:0009231">
    <property type="term" value="P:riboflavin biosynthetic process"/>
    <property type="evidence" value="ECO:0007669"/>
    <property type="project" value="TreeGrafter"/>
</dbReference>
<dbReference type="EMBL" id="DF238840">
    <property type="protein sequence ID" value="GAF27320.1"/>
    <property type="molecule type" value="Genomic_DNA"/>
</dbReference>
<dbReference type="Proteomes" id="UP000063718">
    <property type="component" value="Unassembled WGS sequence"/>
</dbReference>
<dbReference type="AlphaFoldDB" id="A0A0S6UH30"/>
<dbReference type="InterPro" id="IPR003785">
    <property type="entry name" value="Creatininase/forma_Hydrolase"/>
</dbReference>
<evidence type="ECO:0000313" key="6">
    <source>
        <dbReference type="EMBL" id="GAF27320.1"/>
    </source>
</evidence>
<protein>
    <submittedName>
        <fullName evidence="6">Uncharacterized protein, putative amidase</fullName>
    </submittedName>
</protein>